<dbReference type="RefSeq" id="WP_125972177.1">
    <property type="nucleotide sequence ID" value="NZ_CP034433.1"/>
</dbReference>
<organism evidence="2 3">
    <name type="scientific">Iodobacter ciconiae</name>
    <dbReference type="NCBI Taxonomy" id="2496266"/>
    <lineage>
        <taxon>Bacteria</taxon>
        <taxon>Pseudomonadati</taxon>
        <taxon>Pseudomonadota</taxon>
        <taxon>Betaproteobacteria</taxon>
        <taxon>Neisseriales</taxon>
        <taxon>Chitinibacteraceae</taxon>
        <taxon>Iodobacter</taxon>
    </lineage>
</organism>
<keyword evidence="3" id="KW-1185">Reference proteome</keyword>
<name>A0A3S8ZR38_9NEIS</name>
<gene>
    <name evidence="2" type="ORF">EJO50_05335</name>
</gene>
<evidence type="ECO:0000313" key="3">
    <source>
        <dbReference type="Proteomes" id="UP000282438"/>
    </source>
</evidence>
<protein>
    <submittedName>
        <fullName evidence="2">DUF1653 domain-containing protein</fullName>
    </submittedName>
</protein>
<reference evidence="2 3" key="1">
    <citation type="submission" date="2018-12" db="EMBL/GenBank/DDBJ databases">
        <title>Complete genome sequence of Iodobacter sp. H11R3.</title>
        <authorList>
            <person name="Bae J.-W."/>
        </authorList>
    </citation>
    <scope>NUCLEOTIDE SEQUENCE [LARGE SCALE GENOMIC DNA]</scope>
    <source>
        <strain evidence="2 3">H11R3</strain>
    </source>
</reference>
<dbReference type="Gene3D" id="2.30.30.320">
    <property type="entry name" value="DUF1653-like domain"/>
    <property type="match status" value="1"/>
</dbReference>
<evidence type="ECO:0000313" key="2">
    <source>
        <dbReference type="EMBL" id="AZN35956.1"/>
    </source>
</evidence>
<dbReference type="KEGG" id="iod:EJO50_05335"/>
<dbReference type="AlphaFoldDB" id="A0A3S8ZR38"/>
<feature type="domain" description="DUF1653" evidence="1">
    <location>
        <begin position="7"/>
        <end position="66"/>
    </location>
</feature>
<evidence type="ECO:0000259" key="1">
    <source>
        <dbReference type="Pfam" id="PF07866"/>
    </source>
</evidence>
<accession>A0A3S8ZR38</accession>
<dbReference type="EMBL" id="CP034433">
    <property type="protein sequence ID" value="AZN35956.1"/>
    <property type="molecule type" value="Genomic_DNA"/>
</dbReference>
<dbReference type="Pfam" id="PF07866">
    <property type="entry name" value="DUF1653"/>
    <property type="match status" value="1"/>
</dbReference>
<dbReference type="InterPro" id="IPR023387">
    <property type="entry name" value="DUF1653-like_dom"/>
</dbReference>
<sequence>MPSIENGIYQHYKGPLYQVIGVAKHSETEEEMVVYRCLYGEFDLWVRPLAMFTESITYNGKTVQRFCWHSK</sequence>
<dbReference type="OrthoDB" id="371169at2"/>
<dbReference type="InterPro" id="IPR037135">
    <property type="entry name" value="DUF1653-like_dom_sf"/>
</dbReference>
<dbReference type="Proteomes" id="UP000282438">
    <property type="component" value="Chromosome"/>
</dbReference>
<proteinExistence type="predicted"/>